<dbReference type="Gene3D" id="3.30.565.10">
    <property type="entry name" value="Histidine kinase-like ATPase, C-terminal domain"/>
    <property type="match status" value="1"/>
</dbReference>
<evidence type="ECO:0000313" key="17">
    <source>
        <dbReference type="EMBL" id="MFC4262316.1"/>
    </source>
</evidence>
<dbReference type="InterPro" id="IPR013767">
    <property type="entry name" value="PAS_fold"/>
</dbReference>
<dbReference type="PROSITE" id="PS50112">
    <property type="entry name" value="PAS"/>
    <property type="match status" value="1"/>
</dbReference>
<dbReference type="SMART" id="SM00387">
    <property type="entry name" value="HATPase_c"/>
    <property type="match status" value="1"/>
</dbReference>
<feature type="transmembrane region" description="Helical" evidence="13">
    <location>
        <begin position="7"/>
        <end position="29"/>
    </location>
</feature>
<evidence type="ECO:0000259" key="16">
    <source>
        <dbReference type="PROSITE" id="PS50885"/>
    </source>
</evidence>
<keyword evidence="7" id="KW-0547">Nucleotide-binding</keyword>
<gene>
    <name evidence="17" type="ORF">ACFOWM_05480</name>
</gene>
<dbReference type="Proteomes" id="UP001595907">
    <property type="component" value="Unassembled WGS sequence"/>
</dbReference>
<dbReference type="SUPFAM" id="SSF55874">
    <property type="entry name" value="ATPase domain of HSP90 chaperone/DNA topoisomerase II/histidine kinase"/>
    <property type="match status" value="1"/>
</dbReference>
<dbReference type="InterPro" id="IPR000014">
    <property type="entry name" value="PAS"/>
</dbReference>
<keyword evidence="9 17" id="KW-0067">ATP-binding</keyword>
<comment type="caution">
    <text evidence="17">The sequence shown here is derived from an EMBL/GenBank/DDBJ whole genome shotgun (WGS) entry which is preliminary data.</text>
</comment>
<dbReference type="InterPro" id="IPR036890">
    <property type="entry name" value="HATPase_C_sf"/>
</dbReference>
<dbReference type="InterPro" id="IPR050351">
    <property type="entry name" value="BphY/WalK/GraS-like"/>
</dbReference>
<dbReference type="Pfam" id="PF00672">
    <property type="entry name" value="HAMP"/>
    <property type="match status" value="1"/>
</dbReference>
<evidence type="ECO:0000256" key="11">
    <source>
        <dbReference type="ARBA" id="ARBA00023012"/>
    </source>
</evidence>
<dbReference type="Gene3D" id="3.30.450.20">
    <property type="entry name" value="PAS domain"/>
    <property type="match status" value="1"/>
</dbReference>
<feature type="domain" description="Histidine kinase" evidence="14">
    <location>
        <begin position="358"/>
        <end position="572"/>
    </location>
</feature>
<keyword evidence="6 13" id="KW-0812">Transmembrane</keyword>
<sequence>MKIKAKLILGIGSLFVMIVAMILLGTFFINKLANESKNILVANYNSIDYARKMLTAINNGLNDTAQLQLLNENVALQQNNISEVGEAALTQTLVQNVTLLKAHNNDTALHKKVQQSITDIMLLNMQAIKRKSAIAATTADAAKVWIGFVGAICFIIAFVLLFNLPGNIANPIKQLTASIQQIAAENYAQRLHFDKQNEFGDLATAFNVMAQKLADYKTSNLEKLLLEKKRFETLINNMHDPVIGLNATHQIIFINDSALQICGLKLADVLQQPIQQLAQRNDLLHTLMQAVFEQTNVKNQTLKIYANNKESYFEKDVIPIKITAVGEQDEKLMGNVILLSNITAFKELDFAKTNFIATVSHELKTPIAAIKMSLQLLANKAVGTLNTEQQKLTASIEDDANRLLKITGELLNMSQVESGVLQLSSKICNAQELVQYAIEANQAAIAQQQITIHLKVADHINVITDFDKTVWVLTNIISNAVRYSYENAAIKITVQQVAQIVQFVVQDEGQGIPHQYLHKIFDRYFRVPGSKKEGTGLGLSISKEFIEALGGNITVESDLGAGSSFTVSLPAA</sequence>
<evidence type="ECO:0000256" key="1">
    <source>
        <dbReference type="ARBA" id="ARBA00000085"/>
    </source>
</evidence>
<dbReference type="InterPro" id="IPR035965">
    <property type="entry name" value="PAS-like_dom_sf"/>
</dbReference>
<evidence type="ECO:0000259" key="14">
    <source>
        <dbReference type="PROSITE" id="PS50109"/>
    </source>
</evidence>
<feature type="transmembrane region" description="Helical" evidence="13">
    <location>
        <begin position="144"/>
        <end position="164"/>
    </location>
</feature>
<proteinExistence type="predicted"/>
<dbReference type="InterPro" id="IPR003660">
    <property type="entry name" value="HAMP_dom"/>
</dbReference>
<comment type="subcellular location">
    <subcellularLocation>
        <location evidence="2">Membrane</location>
        <topology evidence="2">Multi-pass membrane protein</topology>
    </subcellularLocation>
</comment>
<dbReference type="RefSeq" id="WP_379707673.1">
    <property type="nucleotide sequence ID" value="NZ_JBHSCZ010000001.1"/>
</dbReference>
<dbReference type="InterPro" id="IPR004358">
    <property type="entry name" value="Sig_transdc_His_kin-like_C"/>
</dbReference>
<evidence type="ECO:0000259" key="15">
    <source>
        <dbReference type="PROSITE" id="PS50112"/>
    </source>
</evidence>
<dbReference type="PROSITE" id="PS50885">
    <property type="entry name" value="HAMP"/>
    <property type="match status" value="1"/>
</dbReference>
<comment type="catalytic activity">
    <reaction evidence="1">
        <text>ATP + protein L-histidine = ADP + protein N-phospho-L-histidine.</text>
        <dbReference type="EC" id="2.7.13.3"/>
    </reaction>
</comment>
<dbReference type="CDD" id="cd00130">
    <property type="entry name" value="PAS"/>
    <property type="match status" value="1"/>
</dbReference>
<dbReference type="SUPFAM" id="SSF158472">
    <property type="entry name" value="HAMP domain-like"/>
    <property type="match status" value="1"/>
</dbReference>
<name>A0ABV8QR84_9BACT</name>
<dbReference type="PANTHER" id="PTHR42878">
    <property type="entry name" value="TWO-COMPONENT HISTIDINE KINASE"/>
    <property type="match status" value="1"/>
</dbReference>
<evidence type="ECO:0000256" key="3">
    <source>
        <dbReference type="ARBA" id="ARBA00012438"/>
    </source>
</evidence>
<dbReference type="CDD" id="cd00082">
    <property type="entry name" value="HisKA"/>
    <property type="match status" value="1"/>
</dbReference>
<evidence type="ECO:0000313" key="18">
    <source>
        <dbReference type="Proteomes" id="UP001595907"/>
    </source>
</evidence>
<evidence type="ECO:0000256" key="13">
    <source>
        <dbReference type="SAM" id="Phobius"/>
    </source>
</evidence>
<evidence type="ECO:0000256" key="6">
    <source>
        <dbReference type="ARBA" id="ARBA00022692"/>
    </source>
</evidence>
<keyword evidence="10 13" id="KW-1133">Transmembrane helix</keyword>
<dbReference type="InterPro" id="IPR036097">
    <property type="entry name" value="HisK_dim/P_sf"/>
</dbReference>
<reference evidence="18" key="1">
    <citation type="journal article" date="2019" name="Int. J. Syst. Evol. Microbiol.">
        <title>The Global Catalogue of Microorganisms (GCM) 10K type strain sequencing project: providing services to taxonomists for standard genome sequencing and annotation.</title>
        <authorList>
            <consortium name="The Broad Institute Genomics Platform"/>
            <consortium name="The Broad Institute Genome Sequencing Center for Infectious Disease"/>
            <person name="Wu L."/>
            <person name="Ma J."/>
        </authorList>
    </citation>
    <scope>NUCLEOTIDE SEQUENCE [LARGE SCALE GENOMIC DNA]</scope>
    <source>
        <strain evidence="18">CECT 8289</strain>
    </source>
</reference>
<dbReference type="CDD" id="cd06225">
    <property type="entry name" value="HAMP"/>
    <property type="match status" value="1"/>
</dbReference>
<dbReference type="SUPFAM" id="SSF55785">
    <property type="entry name" value="PYP-like sensor domain (PAS domain)"/>
    <property type="match status" value="1"/>
</dbReference>
<dbReference type="Pfam" id="PF00989">
    <property type="entry name" value="PAS"/>
    <property type="match status" value="1"/>
</dbReference>
<feature type="domain" description="HAMP" evidence="16">
    <location>
        <begin position="166"/>
        <end position="218"/>
    </location>
</feature>
<dbReference type="PROSITE" id="PS50109">
    <property type="entry name" value="HIS_KIN"/>
    <property type="match status" value="1"/>
</dbReference>
<dbReference type="InterPro" id="IPR003594">
    <property type="entry name" value="HATPase_dom"/>
</dbReference>
<accession>A0ABV8QR84</accession>
<evidence type="ECO:0000256" key="2">
    <source>
        <dbReference type="ARBA" id="ARBA00004141"/>
    </source>
</evidence>
<keyword evidence="5" id="KW-0808">Transferase</keyword>
<evidence type="ECO:0000256" key="8">
    <source>
        <dbReference type="ARBA" id="ARBA00022777"/>
    </source>
</evidence>
<evidence type="ECO:0000256" key="10">
    <source>
        <dbReference type="ARBA" id="ARBA00022989"/>
    </source>
</evidence>
<evidence type="ECO:0000256" key="7">
    <source>
        <dbReference type="ARBA" id="ARBA00022741"/>
    </source>
</evidence>
<dbReference type="Pfam" id="PF00512">
    <property type="entry name" value="HisKA"/>
    <property type="match status" value="1"/>
</dbReference>
<dbReference type="Gene3D" id="6.10.340.10">
    <property type="match status" value="1"/>
</dbReference>
<organism evidence="17 18">
    <name type="scientific">Ferruginibacter yonginensis</name>
    <dbReference type="NCBI Taxonomy" id="1310416"/>
    <lineage>
        <taxon>Bacteria</taxon>
        <taxon>Pseudomonadati</taxon>
        <taxon>Bacteroidota</taxon>
        <taxon>Chitinophagia</taxon>
        <taxon>Chitinophagales</taxon>
        <taxon>Chitinophagaceae</taxon>
        <taxon>Ferruginibacter</taxon>
    </lineage>
</organism>
<dbReference type="PANTHER" id="PTHR42878:SF7">
    <property type="entry name" value="SENSOR HISTIDINE KINASE GLRK"/>
    <property type="match status" value="1"/>
</dbReference>
<evidence type="ECO:0000256" key="4">
    <source>
        <dbReference type="ARBA" id="ARBA00022553"/>
    </source>
</evidence>
<dbReference type="Gene3D" id="1.10.287.130">
    <property type="match status" value="1"/>
</dbReference>
<evidence type="ECO:0000256" key="9">
    <source>
        <dbReference type="ARBA" id="ARBA00022840"/>
    </source>
</evidence>
<feature type="domain" description="PAS" evidence="15">
    <location>
        <begin position="227"/>
        <end position="272"/>
    </location>
</feature>
<dbReference type="SUPFAM" id="SSF47384">
    <property type="entry name" value="Homodimeric domain of signal transducing histidine kinase"/>
    <property type="match status" value="1"/>
</dbReference>
<evidence type="ECO:0000256" key="12">
    <source>
        <dbReference type="ARBA" id="ARBA00023136"/>
    </source>
</evidence>
<dbReference type="InterPro" id="IPR005467">
    <property type="entry name" value="His_kinase_dom"/>
</dbReference>
<keyword evidence="18" id="KW-1185">Reference proteome</keyword>
<keyword evidence="4" id="KW-0597">Phosphoprotein</keyword>
<dbReference type="InterPro" id="IPR003661">
    <property type="entry name" value="HisK_dim/P_dom"/>
</dbReference>
<keyword evidence="12 13" id="KW-0472">Membrane</keyword>
<dbReference type="SMART" id="SM00388">
    <property type="entry name" value="HisKA"/>
    <property type="match status" value="1"/>
</dbReference>
<keyword evidence="11" id="KW-0902">Two-component regulatory system</keyword>
<dbReference type="Pfam" id="PF02518">
    <property type="entry name" value="HATPase_c"/>
    <property type="match status" value="1"/>
</dbReference>
<dbReference type="PRINTS" id="PR00344">
    <property type="entry name" value="BCTRLSENSOR"/>
</dbReference>
<dbReference type="EMBL" id="JBHSCZ010000001">
    <property type="protein sequence ID" value="MFC4262316.1"/>
    <property type="molecule type" value="Genomic_DNA"/>
</dbReference>
<protein>
    <recommendedName>
        <fullName evidence="3">histidine kinase</fullName>
        <ecNumber evidence="3">2.7.13.3</ecNumber>
    </recommendedName>
</protein>
<dbReference type="EC" id="2.7.13.3" evidence="3"/>
<dbReference type="GO" id="GO:0005524">
    <property type="term" value="F:ATP binding"/>
    <property type="evidence" value="ECO:0007669"/>
    <property type="project" value="UniProtKB-KW"/>
</dbReference>
<dbReference type="SMART" id="SM00091">
    <property type="entry name" value="PAS"/>
    <property type="match status" value="1"/>
</dbReference>
<dbReference type="SMART" id="SM00304">
    <property type="entry name" value="HAMP"/>
    <property type="match status" value="1"/>
</dbReference>
<keyword evidence="8" id="KW-0418">Kinase</keyword>
<evidence type="ECO:0000256" key="5">
    <source>
        <dbReference type="ARBA" id="ARBA00022679"/>
    </source>
</evidence>